<dbReference type="EMBL" id="CP031001">
    <property type="protein sequence ID" value="QHN78356.1"/>
    <property type="molecule type" value="Genomic_DNA"/>
</dbReference>
<proteinExistence type="predicted"/>
<feature type="region of interest" description="Disordered" evidence="1">
    <location>
        <begin position="247"/>
        <end position="311"/>
    </location>
</feature>
<gene>
    <name evidence="2" type="ORF">DS421_19g660670</name>
</gene>
<feature type="compositionally biased region" description="Basic and acidic residues" evidence="1">
    <location>
        <begin position="254"/>
        <end position="264"/>
    </location>
</feature>
<evidence type="ECO:0000313" key="3">
    <source>
        <dbReference type="Proteomes" id="UP000464620"/>
    </source>
</evidence>
<name>A0A6B9V988_ARAHY</name>
<evidence type="ECO:0000313" key="2">
    <source>
        <dbReference type="EMBL" id="QHN78356.1"/>
    </source>
</evidence>
<accession>A0A6B9V988</accession>
<reference evidence="2 3" key="1">
    <citation type="submission" date="2020-01" db="EMBL/GenBank/DDBJ databases">
        <title>Genome sequence of Arachis hypogaea, cultivar Shitouqi.</title>
        <authorList>
            <person name="Zhuang W."/>
            <person name="Chen H."/>
            <person name="Varshney R."/>
            <person name="Wang D."/>
            <person name="Ming R."/>
        </authorList>
    </citation>
    <scope>NUCLEOTIDE SEQUENCE [LARGE SCALE GENOMIC DNA]</scope>
    <source>
        <tissue evidence="2">Young leaf</tissue>
    </source>
</reference>
<dbReference type="Proteomes" id="UP000464620">
    <property type="component" value="Chromosome B09"/>
</dbReference>
<evidence type="ECO:0000256" key="1">
    <source>
        <dbReference type="SAM" id="MobiDB-lite"/>
    </source>
</evidence>
<feature type="compositionally biased region" description="Basic and acidic residues" evidence="1">
    <location>
        <begin position="131"/>
        <end position="148"/>
    </location>
</feature>
<dbReference type="AlphaFoldDB" id="A0A6B9V988"/>
<sequence>MRVPWEEAVASHHVLQVETRSSVDPMSAVLPVEPEEWTDYASIAYSEHIAIDLGFSSCVNLTLILRSGFSASFGSFMNNVFGSTFNRALEFYVVTRYVSSLRRDVYTEVEASLTLSRHYPFPSYHPNPRWNQKERQAERESRNGEKKGGKCAGQGKELLSPRSITSAATPPCHHASQSNPFPLLPPSRRRGIEEGPNSRLVAAVPGASSRVAVLGDPRAESTRAGWRTALLSPLLLPTPLLPVEDDAVASQNSGEREEVTKERATSSPWLPPRQKGEWPPSLQRSRAATFAFSRTEKGMREGGSSSAVVVP</sequence>
<protein>
    <submittedName>
        <fullName evidence="2">Uncharacterized protein</fullName>
    </submittedName>
</protein>
<feature type="region of interest" description="Disordered" evidence="1">
    <location>
        <begin position="124"/>
        <end position="203"/>
    </location>
</feature>
<organism evidence="2 3">
    <name type="scientific">Arachis hypogaea</name>
    <name type="common">Peanut</name>
    <dbReference type="NCBI Taxonomy" id="3818"/>
    <lineage>
        <taxon>Eukaryota</taxon>
        <taxon>Viridiplantae</taxon>
        <taxon>Streptophyta</taxon>
        <taxon>Embryophyta</taxon>
        <taxon>Tracheophyta</taxon>
        <taxon>Spermatophyta</taxon>
        <taxon>Magnoliopsida</taxon>
        <taxon>eudicotyledons</taxon>
        <taxon>Gunneridae</taxon>
        <taxon>Pentapetalae</taxon>
        <taxon>rosids</taxon>
        <taxon>fabids</taxon>
        <taxon>Fabales</taxon>
        <taxon>Fabaceae</taxon>
        <taxon>Papilionoideae</taxon>
        <taxon>50 kb inversion clade</taxon>
        <taxon>dalbergioids sensu lato</taxon>
        <taxon>Dalbergieae</taxon>
        <taxon>Pterocarpus clade</taxon>
        <taxon>Arachis</taxon>
    </lineage>
</organism>